<organism evidence="3 6">
    <name type="scientific">Aphanomyces astaci</name>
    <name type="common">Crayfish plague agent</name>
    <dbReference type="NCBI Taxonomy" id="112090"/>
    <lineage>
        <taxon>Eukaryota</taxon>
        <taxon>Sar</taxon>
        <taxon>Stramenopiles</taxon>
        <taxon>Oomycota</taxon>
        <taxon>Saprolegniomycetes</taxon>
        <taxon>Saprolegniales</taxon>
        <taxon>Verrucalvaceae</taxon>
        <taxon>Aphanomyces</taxon>
    </lineage>
</organism>
<dbReference type="AlphaFoldDB" id="A0A397EK98"/>
<dbReference type="Proteomes" id="UP000285712">
    <property type="component" value="Unassembled WGS sequence"/>
</dbReference>
<dbReference type="EMBL" id="QUTB01003124">
    <property type="protein sequence ID" value="RHY69514.1"/>
    <property type="molecule type" value="Genomic_DNA"/>
</dbReference>
<dbReference type="Proteomes" id="UP000283543">
    <property type="component" value="Unassembled WGS sequence"/>
</dbReference>
<evidence type="ECO:0000313" key="4">
    <source>
        <dbReference type="EMBL" id="RHZ01519.1"/>
    </source>
</evidence>
<protein>
    <submittedName>
        <fullName evidence="3">Uncharacterized protein</fullName>
    </submittedName>
</protein>
<evidence type="ECO:0000313" key="7">
    <source>
        <dbReference type="Proteomes" id="UP000283543"/>
    </source>
</evidence>
<dbReference type="EMBL" id="QUTF01011294">
    <property type="protein sequence ID" value="RHZ29176.1"/>
    <property type="molecule type" value="Genomic_DNA"/>
</dbReference>
<feature type="region of interest" description="Disordered" evidence="1">
    <location>
        <begin position="1"/>
        <end position="29"/>
    </location>
</feature>
<evidence type="ECO:0000313" key="3">
    <source>
        <dbReference type="EMBL" id="RHY96519.1"/>
    </source>
</evidence>
<dbReference type="EMBL" id="QUTG01000712">
    <property type="protein sequence ID" value="RHZ01519.1"/>
    <property type="molecule type" value="Genomic_DNA"/>
</dbReference>
<gene>
    <name evidence="5" type="ORF">DYB26_008548</name>
    <name evidence="3" type="ORF">DYB31_010607</name>
    <name evidence="2" type="ORF">DYB34_010310</name>
    <name evidence="4" type="ORF">DYB35_011989</name>
</gene>
<dbReference type="Proteomes" id="UP000266196">
    <property type="component" value="Unassembled WGS sequence"/>
</dbReference>
<accession>A0A397EK98</accession>
<evidence type="ECO:0000313" key="6">
    <source>
        <dbReference type="Proteomes" id="UP000266196"/>
    </source>
</evidence>
<sequence>MLYQPGPYDPAQPMQGGADPPTHEEDLDEYDANTTLQFPCLRNLCDEDQPILYRTKPCTGNARHTYSRDLLPRMLPT</sequence>
<evidence type="ECO:0000313" key="8">
    <source>
        <dbReference type="Proteomes" id="UP000285712"/>
    </source>
</evidence>
<comment type="caution">
    <text evidence="3">The sequence shown here is derived from an EMBL/GenBank/DDBJ whole genome shotgun (WGS) entry which is preliminary data.</text>
</comment>
<dbReference type="Proteomes" id="UP000286510">
    <property type="component" value="Unassembled WGS sequence"/>
</dbReference>
<evidence type="ECO:0000313" key="5">
    <source>
        <dbReference type="EMBL" id="RHZ29176.1"/>
    </source>
</evidence>
<name>A0A397EK98_APHAT</name>
<evidence type="ECO:0000313" key="9">
    <source>
        <dbReference type="Proteomes" id="UP000286510"/>
    </source>
</evidence>
<evidence type="ECO:0000313" key="2">
    <source>
        <dbReference type="EMBL" id="RHY69514.1"/>
    </source>
</evidence>
<proteinExistence type="predicted"/>
<reference evidence="6 7" key="1">
    <citation type="submission" date="2018-08" db="EMBL/GenBank/DDBJ databases">
        <title>Aphanomyces genome sequencing and annotation.</title>
        <authorList>
            <person name="Minardi D."/>
            <person name="Oidtmann B."/>
            <person name="Van Der Giezen M."/>
            <person name="Studholme D.J."/>
        </authorList>
    </citation>
    <scope>NUCLEOTIDE SEQUENCE [LARGE SCALE GENOMIC DNA]</scope>
    <source>
        <strain evidence="3 6">197901</strain>
        <strain evidence="5 9">FDL457</strain>
        <strain evidence="2 7">Si</strain>
        <strain evidence="4 8">Sv</strain>
    </source>
</reference>
<evidence type="ECO:0000256" key="1">
    <source>
        <dbReference type="SAM" id="MobiDB-lite"/>
    </source>
</evidence>
<dbReference type="EMBL" id="QUTE01016567">
    <property type="protein sequence ID" value="RHY96519.1"/>
    <property type="molecule type" value="Genomic_DNA"/>
</dbReference>